<evidence type="ECO:0000313" key="14">
    <source>
        <dbReference type="RefSeq" id="XP_015268164.1"/>
    </source>
</evidence>
<comment type="caution">
    <text evidence="8">Lacks conserved residue(s) required for the propagation of feature annotation.</text>
</comment>
<accession>A0ABM1K377</accession>
<dbReference type="InterPro" id="IPR000867">
    <property type="entry name" value="IGFBP-like"/>
</dbReference>
<dbReference type="Proteomes" id="UP000694871">
    <property type="component" value="Unplaced"/>
</dbReference>
<feature type="domain" description="CTCK" evidence="10">
    <location>
        <begin position="372"/>
        <end position="446"/>
    </location>
</feature>
<dbReference type="PANTHER" id="PTHR11348">
    <property type="entry name" value="CONNECTIVE TISSUE GROWTH FACTOR-RELATED"/>
    <property type="match status" value="1"/>
</dbReference>
<dbReference type="PROSITE" id="PS00222">
    <property type="entry name" value="IGFBP_N_1"/>
    <property type="match status" value="1"/>
</dbReference>
<name>A0ABM1K377_GEKJA</name>
<dbReference type="RefSeq" id="XP_015268164.1">
    <property type="nucleotide sequence ID" value="XM_015412678.1"/>
</dbReference>
<keyword evidence="5" id="KW-0964">Secreted</keyword>
<evidence type="ECO:0000256" key="3">
    <source>
        <dbReference type="ARBA" id="ARBA00010879"/>
    </source>
</evidence>
<dbReference type="InterPro" id="IPR036383">
    <property type="entry name" value="TSP1_rpt_sf"/>
</dbReference>
<sequence>MDSLLKGIPGVTPFFDDVLIAAATPADFAARLRTVLGRFQDAGLKVKLDKCRLGVPSVDFLGFTVDGEGLHPTREKVKAIVEAPPPKSKAELQAFLGILNFYHAFLPHKAAVAEPLHRLLDKQAPSPSTRQQQGKAANKSARNSEVHQRKEICHWPCRCPHVPTCIPGVSLVKDGCGCCKMCAKQSGETCNEAEVCDPHKGLYCDYSADKPRYETGVCAYMIAVGCELSGVHYINGQAFQPTPLYKCLCVNGAVGCTPVFIPKSAPNECAVLKGARKSGHSKCVPGEQKEQQSTGYRLMPAFRSIPLVLKKKCLVQATPWTPCSRTCGIGISDRVTNENSRCEMRKEKRLCYIQPCQTKFPNILKIPKGKTCQPTFQLPKAEKLVFSGCTSKQRYKPTFCGMCLDNRCCIPSRSTVISVQFDCSKEGSFKWKMMWITSCVCQKTCKDSRDVFSDLKLL</sequence>
<comment type="subcellular location">
    <subcellularLocation>
        <location evidence="1">Secreted</location>
    </subcellularLocation>
</comment>
<reference evidence="14" key="1">
    <citation type="submission" date="2025-08" db="UniProtKB">
        <authorList>
            <consortium name="RefSeq"/>
        </authorList>
    </citation>
    <scope>IDENTIFICATION</scope>
</reference>
<evidence type="ECO:0000256" key="2">
    <source>
        <dbReference type="ARBA" id="ARBA00008125"/>
    </source>
</evidence>
<evidence type="ECO:0000256" key="6">
    <source>
        <dbReference type="ARBA" id="ARBA00022729"/>
    </source>
</evidence>
<dbReference type="Pfam" id="PF00007">
    <property type="entry name" value="Cys_knot"/>
    <property type="match status" value="1"/>
</dbReference>
<dbReference type="InterPro" id="IPR043973">
    <property type="entry name" value="TSP1_CCN"/>
</dbReference>
<dbReference type="SUPFAM" id="SSF82895">
    <property type="entry name" value="TSP-1 type 1 repeat"/>
    <property type="match status" value="1"/>
</dbReference>
<evidence type="ECO:0000256" key="1">
    <source>
        <dbReference type="ARBA" id="ARBA00004613"/>
    </source>
</evidence>
<keyword evidence="6" id="KW-0732">Signal</keyword>
<dbReference type="PROSITE" id="PS51323">
    <property type="entry name" value="IGFBP_N_2"/>
    <property type="match status" value="1"/>
</dbReference>
<dbReference type="InterPro" id="IPR043502">
    <property type="entry name" value="DNA/RNA_pol_sf"/>
</dbReference>
<gene>
    <name evidence="14" type="primary">WISP3</name>
</gene>
<organism evidence="13 14">
    <name type="scientific">Gekko japonicus</name>
    <name type="common">Schlegel's Japanese gecko</name>
    <dbReference type="NCBI Taxonomy" id="146911"/>
    <lineage>
        <taxon>Eukaryota</taxon>
        <taxon>Metazoa</taxon>
        <taxon>Chordata</taxon>
        <taxon>Craniata</taxon>
        <taxon>Vertebrata</taxon>
        <taxon>Euteleostomi</taxon>
        <taxon>Lepidosauria</taxon>
        <taxon>Squamata</taxon>
        <taxon>Bifurcata</taxon>
        <taxon>Gekkota</taxon>
        <taxon>Gekkonidae</taxon>
        <taxon>Gekkoninae</taxon>
        <taxon>Gekko</taxon>
    </lineage>
</organism>
<evidence type="ECO:0000313" key="13">
    <source>
        <dbReference type="Proteomes" id="UP000694871"/>
    </source>
</evidence>
<dbReference type="SUPFAM" id="SSF57603">
    <property type="entry name" value="FnI-like domain"/>
    <property type="match status" value="1"/>
</dbReference>
<feature type="domain" description="IGFBP N-terminal" evidence="12">
    <location>
        <begin position="149"/>
        <end position="221"/>
    </location>
</feature>
<dbReference type="GeneID" id="107111671"/>
<comment type="similarity">
    <text evidence="3">Belongs to the beta type-B retroviral polymerase family. HERV class-II K(HML-2) pol subfamily.</text>
</comment>
<dbReference type="InterPro" id="IPR000884">
    <property type="entry name" value="TSP1_rpt"/>
</dbReference>
<dbReference type="SUPFAM" id="SSF56672">
    <property type="entry name" value="DNA/RNA polymerases"/>
    <property type="match status" value="1"/>
</dbReference>
<dbReference type="EC" id="3.1.26.4" evidence="4"/>
<feature type="domain" description="Reverse transcriptase" evidence="11">
    <location>
        <begin position="1"/>
        <end position="65"/>
    </location>
</feature>
<evidence type="ECO:0000259" key="10">
    <source>
        <dbReference type="PROSITE" id="PS01225"/>
    </source>
</evidence>
<dbReference type="InterPro" id="IPR017891">
    <property type="entry name" value="Insulin_GF-bd_Cys-rich_CS"/>
</dbReference>
<protein>
    <recommendedName>
        <fullName evidence="4">ribonuclease H</fullName>
        <ecNumber evidence="4">3.1.26.4</ecNumber>
    </recommendedName>
</protein>
<evidence type="ECO:0000259" key="12">
    <source>
        <dbReference type="PROSITE" id="PS51323"/>
    </source>
</evidence>
<dbReference type="PROSITE" id="PS01225">
    <property type="entry name" value="CTCK_2"/>
    <property type="match status" value="1"/>
</dbReference>
<dbReference type="PROSITE" id="PS50092">
    <property type="entry name" value="TSP1"/>
    <property type="match status" value="1"/>
</dbReference>
<evidence type="ECO:0000256" key="5">
    <source>
        <dbReference type="ARBA" id="ARBA00022525"/>
    </source>
</evidence>
<dbReference type="SMART" id="SM00209">
    <property type="entry name" value="TSP1"/>
    <property type="match status" value="1"/>
</dbReference>
<evidence type="ECO:0000256" key="9">
    <source>
        <dbReference type="SAM" id="MobiDB-lite"/>
    </source>
</evidence>
<evidence type="ECO:0000259" key="11">
    <source>
        <dbReference type="PROSITE" id="PS50878"/>
    </source>
</evidence>
<dbReference type="PANTHER" id="PTHR11348:SF3">
    <property type="entry name" value="CELLULAR COMMUNICATION NETWORK FACTOR 6"/>
    <property type="match status" value="1"/>
</dbReference>
<dbReference type="Pfam" id="PF19035">
    <property type="entry name" value="TSP1_CCN"/>
    <property type="match status" value="1"/>
</dbReference>
<dbReference type="SMART" id="SM00041">
    <property type="entry name" value="CT"/>
    <property type="match status" value="1"/>
</dbReference>
<proteinExistence type="inferred from homology"/>
<dbReference type="Gene3D" id="2.20.100.10">
    <property type="entry name" value="Thrombospondin type-1 (TSP1) repeat"/>
    <property type="match status" value="1"/>
</dbReference>
<comment type="similarity">
    <text evidence="2">Belongs to the CCN family.</text>
</comment>
<dbReference type="InterPro" id="IPR000477">
    <property type="entry name" value="RT_dom"/>
</dbReference>
<dbReference type="SMART" id="SM00121">
    <property type="entry name" value="IB"/>
    <property type="match status" value="1"/>
</dbReference>
<evidence type="ECO:0000256" key="8">
    <source>
        <dbReference type="PROSITE-ProRule" id="PRU00039"/>
    </source>
</evidence>
<dbReference type="PROSITE" id="PS50878">
    <property type="entry name" value="RT_POL"/>
    <property type="match status" value="1"/>
</dbReference>
<evidence type="ECO:0000256" key="4">
    <source>
        <dbReference type="ARBA" id="ARBA00012180"/>
    </source>
</evidence>
<dbReference type="InterPro" id="IPR006208">
    <property type="entry name" value="Glyco_hormone_CN"/>
</dbReference>
<keyword evidence="7" id="KW-1015">Disulfide bond</keyword>
<dbReference type="Gene3D" id="3.30.70.270">
    <property type="match status" value="2"/>
</dbReference>
<dbReference type="InterPro" id="IPR043128">
    <property type="entry name" value="Rev_trsase/Diguanyl_cyclase"/>
</dbReference>
<dbReference type="InterPro" id="IPR050941">
    <property type="entry name" value="CCN"/>
</dbReference>
<keyword evidence="13" id="KW-1185">Reference proteome</keyword>
<dbReference type="InterPro" id="IPR006207">
    <property type="entry name" value="Cys_knot_C"/>
</dbReference>
<evidence type="ECO:0000256" key="7">
    <source>
        <dbReference type="ARBA" id="ARBA00023157"/>
    </source>
</evidence>
<dbReference type="SUPFAM" id="SSF57184">
    <property type="entry name" value="Growth factor receptor domain"/>
    <property type="match status" value="1"/>
</dbReference>
<feature type="compositionally biased region" description="Polar residues" evidence="9">
    <location>
        <begin position="125"/>
        <end position="141"/>
    </location>
</feature>
<dbReference type="Pfam" id="PF00219">
    <property type="entry name" value="IGFBP"/>
    <property type="match status" value="1"/>
</dbReference>
<feature type="region of interest" description="Disordered" evidence="9">
    <location>
        <begin position="124"/>
        <end position="143"/>
    </location>
</feature>
<dbReference type="InterPro" id="IPR009030">
    <property type="entry name" value="Growth_fac_rcpt_cys_sf"/>
</dbReference>